<accession>A0AAE1AHJ5</accession>
<dbReference type="EMBL" id="JAWDGP010001840">
    <property type="protein sequence ID" value="KAK3787758.1"/>
    <property type="molecule type" value="Genomic_DNA"/>
</dbReference>
<dbReference type="Proteomes" id="UP001283361">
    <property type="component" value="Unassembled WGS sequence"/>
</dbReference>
<sequence>MKRGTSLAGTVGTNRALPDYMTVLSRLVRAGGASSSVDLVSRHGMYLEPVLLSDRYQAATTGHPCRPPLPVFVWKQMSVDISFTSILPPACQNQRESQHDVLRTKTKAKKFVDIDFYREKRDEGFEVMFEW</sequence>
<proteinExistence type="predicted"/>
<keyword evidence="2" id="KW-1185">Reference proteome</keyword>
<comment type="caution">
    <text evidence="1">The sequence shown here is derived from an EMBL/GenBank/DDBJ whole genome shotgun (WGS) entry which is preliminary data.</text>
</comment>
<gene>
    <name evidence="1" type="ORF">RRG08_049704</name>
</gene>
<evidence type="ECO:0000313" key="2">
    <source>
        <dbReference type="Proteomes" id="UP001283361"/>
    </source>
</evidence>
<protein>
    <submittedName>
        <fullName evidence="1">Uncharacterized protein</fullName>
    </submittedName>
</protein>
<evidence type="ECO:0000313" key="1">
    <source>
        <dbReference type="EMBL" id="KAK3787758.1"/>
    </source>
</evidence>
<dbReference type="AlphaFoldDB" id="A0AAE1AHJ5"/>
<reference evidence="1" key="1">
    <citation type="journal article" date="2023" name="G3 (Bethesda)">
        <title>A reference genome for the long-term kleptoplast-retaining sea slug Elysia crispata morphotype clarki.</title>
        <authorList>
            <person name="Eastman K.E."/>
            <person name="Pendleton A.L."/>
            <person name="Shaikh M.A."/>
            <person name="Suttiyut T."/>
            <person name="Ogas R."/>
            <person name="Tomko P."/>
            <person name="Gavelis G."/>
            <person name="Widhalm J.R."/>
            <person name="Wisecaver J.H."/>
        </authorList>
    </citation>
    <scope>NUCLEOTIDE SEQUENCE</scope>
    <source>
        <strain evidence="1">ECLA1</strain>
    </source>
</reference>
<organism evidence="1 2">
    <name type="scientific">Elysia crispata</name>
    <name type="common">lettuce slug</name>
    <dbReference type="NCBI Taxonomy" id="231223"/>
    <lineage>
        <taxon>Eukaryota</taxon>
        <taxon>Metazoa</taxon>
        <taxon>Spiralia</taxon>
        <taxon>Lophotrochozoa</taxon>
        <taxon>Mollusca</taxon>
        <taxon>Gastropoda</taxon>
        <taxon>Heterobranchia</taxon>
        <taxon>Euthyneura</taxon>
        <taxon>Panpulmonata</taxon>
        <taxon>Sacoglossa</taxon>
        <taxon>Placobranchoidea</taxon>
        <taxon>Plakobranchidae</taxon>
        <taxon>Elysia</taxon>
    </lineage>
</organism>
<name>A0AAE1AHJ5_9GAST</name>